<dbReference type="InterPro" id="IPR032675">
    <property type="entry name" value="LRR_dom_sf"/>
</dbReference>
<dbReference type="InterPro" id="IPR036047">
    <property type="entry name" value="F-box-like_dom_sf"/>
</dbReference>
<feature type="domain" description="F-box" evidence="1">
    <location>
        <begin position="62"/>
        <end position="118"/>
    </location>
</feature>
<proteinExistence type="predicted"/>
<accession>A0A8H7DKD2</accession>
<comment type="caution">
    <text evidence="2">The sequence shown here is derived from an EMBL/GenBank/DDBJ whole genome shotgun (WGS) entry which is preliminary data.</text>
</comment>
<gene>
    <name evidence="2" type="ORF">MSAN_00440500</name>
</gene>
<organism evidence="2 3">
    <name type="scientific">Mycena sanguinolenta</name>
    <dbReference type="NCBI Taxonomy" id="230812"/>
    <lineage>
        <taxon>Eukaryota</taxon>
        <taxon>Fungi</taxon>
        <taxon>Dikarya</taxon>
        <taxon>Basidiomycota</taxon>
        <taxon>Agaricomycotina</taxon>
        <taxon>Agaricomycetes</taxon>
        <taxon>Agaricomycetidae</taxon>
        <taxon>Agaricales</taxon>
        <taxon>Marasmiineae</taxon>
        <taxon>Mycenaceae</taxon>
        <taxon>Mycena</taxon>
    </lineage>
</organism>
<dbReference type="Proteomes" id="UP000623467">
    <property type="component" value="Unassembled WGS sequence"/>
</dbReference>
<dbReference type="EMBL" id="JACAZH010000002">
    <property type="protein sequence ID" value="KAF7375523.1"/>
    <property type="molecule type" value="Genomic_DNA"/>
</dbReference>
<evidence type="ECO:0000313" key="3">
    <source>
        <dbReference type="Proteomes" id="UP000623467"/>
    </source>
</evidence>
<name>A0A8H7DKD2_9AGAR</name>
<dbReference type="SUPFAM" id="SSF81383">
    <property type="entry name" value="F-box domain"/>
    <property type="match status" value="1"/>
</dbReference>
<dbReference type="AlphaFoldDB" id="A0A8H7DKD2"/>
<dbReference type="OrthoDB" id="2269034at2759"/>
<evidence type="ECO:0000313" key="2">
    <source>
        <dbReference type="EMBL" id="KAF7375523.1"/>
    </source>
</evidence>
<keyword evidence="3" id="KW-1185">Reference proteome</keyword>
<dbReference type="Gene3D" id="3.80.10.10">
    <property type="entry name" value="Ribonuclease Inhibitor"/>
    <property type="match status" value="1"/>
</dbReference>
<dbReference type="InterPro" id="IPR001810">
    <property type="entry name" value="F-box_dom"/>
</dbReference>
<dbReference type="Pfam" id="PF12937">
    <property type="entry name" value="F-box-like"/>
    <property type="match status" value="1"/>
</dbReference>
<sequence length="370" mass="41070">MPLCRTCGFSSATHFEEMQTNTIAGRVALRSRLSELDTLISSLTAERQRLQDIADTIIYPVLSLPVETTTEIFRRCIPAQSNLGKSSSEAPWVLAQVCRRWRQIALSTPHLWQSLFFRDGEAPIELLHLWLSRSGRLPLKLDLASVDPSRAASLMETSLLHCHRWQDVKFGLPSGSFSGLDLRGVSLPLLHSISLHSVLWTGEPIVDIFAITDAPSLRHVDVSVLPHVTFNVPWAPLTTLTLLHRIPLTQCMSLLEECRNLVNLTVSTIGPAATHITHTSLEILTCDLGEACVLQHLTLPHLLRLTVTRVDKAGWYASVFSAFINRSACPLQFLTVQSIALGSLTFLAAFLRAVPNSTSDVELAWYKSRL</sequence>
<reference evidence="2" key="1">
    <citation type="submission" date="2020-05" db="EMBL/GenBank/DDBJ databases">
        <title>Mycena genomes resolve the evolution of fungal bioluminescence.</title>
        <authorList>
            <person name="Tsai I.J."/>
        </authorList>
    </citation>
    <scope>NUCLEOTIDE SEQUENCE</scope>
    <source>
        <strain evidence="2">160909Yilan</strain>
    </source>
</reference>
<evidence type="ECO:0000259" key="1">
    <source>
        <dbReference type="Pfam" id="PF12937"/>
    </source>
</evidence>
<protein>
    <submittedName>
        <fullName evidence="2">F-box domain-containing protein</fullName>
    </submittedName>
</protein>